<dbReference type="Proteomes" id="UP001470230">
    <property type="component" value="Unassembled WGS sequence"/>
</dbReference>
<dbReference type="PANTHER" id="PTHR23257">
    <property type="entry name" value="SERINE-THREONINE PROTEIN KINASE"/>
    <property type="match status" value="1"/>
</dbReference>
<dbReference type="EMBL" id="JAPFFF010000018">
    <property type="protein sequence ID" value="KAK8860988.1"/>
    <property type="molecule type" value="Genomic_DNA"/>
</dbReference>
<dbReference type="InterPro" id="IPR000719">
    <property type="entry name" value="Prot_kinase_dom"/>
</dbReference>
<dbReference type="InterPro" id="IPR008271">
    <property type="entry name" value="Ser/Thr_kinase_AS"/>
</dbReference>
<dbReference type="SUPFAM" id="SSF56112">
    <property type="entry name" value="Protein kinase-like (PK-like)"/>
    <property type="match status" value="1"/>
</dbReference>
<dbReference type="PROSITE" id="PS50012">
    <property type="entry name" value="RCC1_3"/>
    <property type="match status" value="1"/>
</dbReference>
<evidence type="ECO:0000259" key="3">
    <source>
        <dbReference type="PROSITE" id="PS50011"/>
    </source>
</evidence>
<organism evidence="4 5">
    <name type="scientific">Tritrichomonas musculus</name>
    <dbReference type="NCBI Taxonomy" id="1915356"/>
    <lineage>
        <taxon>Eukaryota</taxon>
        <taxon>Metamonada</taxon>
        <taxon>Parabasalia</taxon>
        <taxon>Tritrichomonadida</taxon>
        <taxon>Tritrichomonadidae</taxon>
        <taxon>Tritrichomonas</taxon>
    </lineage>
</organism>
<feature type="domain" description="Protein kinase" evidence="3">
    <location>
        <begin position="497"/>
        <end position="762"/>
    </location>
</feature>
<reference evidence="4 5" key="1">
    <citation type="submission" date="2024-04" db="EMBL/GenBank/DDBJ databases">
        <title>Tritrichomonas musculus Genome.</title>
        <authorList>
            <person name="Alves-Ferreira E."/>
            <person name="Grigg M."/>
            <person name="Lorenzi H."/>
            <person name="Galac M."/>
        </authorList>
    </citation>
    <scope>NUCLEOTIDE SEQUENCE [LARGE SCALE GENOMIC DNA]</scope>
    <source>
        <strain evidence="4 5">EAF2021</strain>
    </source>
</reference>
<feature type="coiled-coil region" evidence="2">
    <location>
        <begin position="397"/>
        <end position="466"/>
    </location>
</feature>
<name>A0ABR2ID39_9EUKA</name>
<feature type="repeat" description="RCC1" evidence="1">
    <location>
        <begin position="248"/>
        <end position="300"/>
    </location>
</feature>
<keyword evidence="5" id="KW-1185">Reference proteome</keyword>
<dbReference type="PROSITE" id="PS00108">
    <property type="entry name" value="PROTEIN_KINASE_ST"/>
    <property type="match status" value="1"/>
</dbReference>
<dbReference type="SMART" id="SM00220">
    <property type="entry name" value="S_TKc"/>
    <property type="match status" value="1"/>
</dbReference>
<gene>
    <name evidence="4" type="ORF">M9Y10_012680</name>
</gene>
<sequence length="767" mass="86902">MKVAGYNHYNQIFEGSNNKTNLHLPVISPPCDSFLDVSNLLSFSVFSNHAVWVTRDGFLHAVGDNRHGEIYGSLPKKILENRVDYELKDSQGHSYLILSAVCGLSRTLYLVQSNEDRNRTQLAYVNAHRNDGSPHFLNIDDRKPVALFGGWINAAAIDVEGDVIIITYSPCSSDVDGQISFLPGHERAVCVACCWQYIFALSTSGRVFSCSLIGHSFSQFTEVTELRGIKIVYVSGTYDHCLAVTEDGRVFGRGSNHRGKLGIGRQIKKVDKFVEIISLKPYKIKSAYAGSTHSLFQTINGQILACGSNEYGELLIDHGPKIDKIYAPIETTIKTGATFCVAGAGISVVYVNCEPPPNQPNRKIEEGLPAYPLRHGNDIDDFKGDGDTVKERLLSMLMSLQKSNASKDRQIDRLNKQITSLQEKVSYLENELRTKYKQLEWYHGNEQLHKQKIKELEEKMEKAVNENQLSSNPIDDDQLLIQHKNIQILNAGTIDKLKKIKEVGKGFSTKVSKVSLDQTLALKLFEKLPIKIEKKEKNCENQFFSDQDNFTHFLNELELLNQLDNPNIIKTFGFFFGDDKKPPAILIEYCPYNLKKCVNNLTDIERISIILELSEVMKEVHQLGIIHCDLKPENILLDNFKHVKVTDFGMSILYKFESSNSLNQNQVDRDYEFMAPELFQSHKDFDEKVDVYAFGVIMFFILTNGVYPDMCITDVALGKKPKIPKMINEFSSNLINRCWATLPYERPSFSEIVEILGQNQFKLIDNL</sequence>
<dbReference type="Pfam" id="PF13540">
    <property type="entry name" value="RCC1_2"/>
    <property type="match status" value="1"/>
</dbReference>
<evidence type="ECO:0000256" key="2">
    <source>
        <dbReference type="SAM" id="Coils"/>
    </source>
</evidence>
<dbReference type="InterPro" id="IPR000408">
    <property type="entry name" value="Reg_chr_condens"/>
</dbReference>
<dbReference type="InterPro" id="IPR050167">
    <property type="entry name" value="Ser_Thr_protein_kinase"/>
</dbReference>
<dbReference type="InterPro" id="IPR011009">
    <property type="entry name" value="Kinase-like_dom_sf"/>
</dbReference>
<dbReference type="InterPro" id="IPR009091">
    <property type="entry name" value="RCC1/BLIP-II"/>
</dbReference>
<evidence type="ECO:0000313" key="4">
    <source>
        <dbReference type="EMBL" id="KAK8860988.1"/>
    </source>
</evidence>
<accession>A0ABR2ID39</accession>
<keyword evidence="2" id="KW-0175">Coiled coil</keyword>
<dbReference type="Gene3D" id="2.130.10.30">
    <property type="entry name" value="Regulator of chromosome condensation 1/beta-lactamase-inhibitor protein II"/>
    <property type="match status" value="2"/>
</dbReference>
<dbReference type="PROSITE" id="PS50011">
    <property type="entry name" value="PROTEIN_KINASE_DOM"/>
    <property type="match status" value="1"/>
</dbReference>
<evidence type="ECO:0000256" key="1">
    <source>
        <dbReference type="PROSITE-ProRule" id="PRU00235"/>
    </source>
</evidence>
<protein>
    <recommendedName>
        <fullName evidence="3">Protein kinase domain-containing protein</fullName>
    </recommendedName>
</protein>
<dbReference type="SUPFAM" id="SSF50985">
    <property type="entry name" value="RCC1/BLIP-II"/>
    <property type="match status" value="1"/>
</dbReference>
<dbReference type="Pfam" id="PF07714">
    <property type="entry name" value="PK_Tyr_Ser-Thr"/>
    <property type="match status" value="1"/>
</dbReference>
<dbReference type="InterPro" id="IPR001245">
    <property type="entry name" value="Ser-Thr/Tyr_kinase_cat_dom"/>
</dbReference>
<evidence type="ECO:0000313" key="5">
    <source>
        <dbReference type="Proteomes" id="UP001470230"/>
    </source>
</evidence>
<dbReference type="Gene3D" id="1.10.510.10">
    <property type="entry name" value="Transferase(Phosphotransferase) domain 1"/>
    <property type="match status" value="1"/>
</dbReference>
<comment type="caution">
    <text evidence="4">The sequence shown here is derived from an EMBL/GenBank/DDBJ whole genome shotgun (WGS) entry which is preliminary data.</text>
</comment>
<proteinExistence type="predicted"/>